<proteinExistence type="predicted"/>
<evidence type="ECO:0000313" key="2">
    <source>
        <dbReference type="EMBL" id="MEN2745720.1"/>
    </source>
</evidence>
<keyword evidence="1" id="KW-0732">Signal</keyword>
<name>A0ABU9X2Q8_9MICC</name>
<dbReference type="EMBL" id="JBDFRB010000017">
    <property type="protein sequence ID" value="MEN2745720.1"/>
    <property type="molecule type" value="Genomic_DNA"/>
</dbReference>
<reference evidence="2 3" key="1">
    <citation type="submission" date="2024-05" db="EMBL/GenBank/DDBJ databases">
        <title>Sinomonas sp. nov., isolated from a waste landfill.</title>
        <authorList>
            <person name="Zhao Y."/>
        </authorList>
    </citation>
    <scope>NUCLEOTIDE SEQUENCE [LARGE SCALE GENOMIC DNA]</scope>
    <source>
        <strain evidence="2 3">CCTCC AB2014300</strain>
    </source>
</reference>
<accession>A0ABU9X2Q8</accession>
<feature type="chain" id="PRO_5046238455" description="Secreted protein" evidence="1">
    <location>
        <begin position="27"/>
        <end position="107"/>
    </location>
</feature>
<organism evidence="2 3">
    <name type="scientific">Sinomonas halotolerans</name>
    <dbReference type="NCBI Taxonomy" id="1644133"/>
    <lineage>
        <taxon>Bacteria</taxon>
        <taxon>Bacillati</taxon>
        <taxon>Actinomycetota</taxon>
        <taxon>Actinomycetes</taxon>
        <taxon>Micrococcales</taxon>
        <taxon>Micrococcaceae</taxon>
        <taxon>Sinomonas</taxon>
    </lineage>
</organism>
<protein>
    <recommendedName>
        <fullName evidence="4">Secreted protein</fullName>
    </recommendedName>
</protein>
<evidence type="ECO:0008006" key="4">
    <source>
        <dbReference type="Google" id="ProtNLM"/>
    </source>
</evidence>
<dbReference type="Proteomes" id="UP001422074">
    <property type="component" value="Unassembled WGS sequence"/>
</dbReference>
<dbReference type="RefSeq" id="WP_345886250.1">
    <property type="nucleotide sequence ID" value="NZ_JBDFRB010000017.1"/>
</dbReference>
<feature type="signal peptide" evidence="1">
    <location>
        <begin position="1"/>
        <end position="26"/>
    </location>
</feature>
<comment type="caution">
    <text evidence="2">The sequence shown here is derived from an EMBL/GenBank/DDBJ whole genome shotgun (WGS) entry which is preliminary data.</text>
</comment>
<evidence type="ECO:0000313" key="3">
    <source>
        <dbReference type="Proteomes" id="UP001422074"/>
    </source>
</evidence>
<sequence>MRVKTWLAGAVMAPMLVLAGAGSALAGEVTGPPGDDGFATGEWTPVKDYVANSICAFSGLNAYHPGKEGEYLGHVQNYGALVIQGYKDYIPSPGYACNGDHGFLAGG</sequence>
<keyword evidence="3" id="KW-1185">Reference proteome</keyword>
<gene>
    <name evidence="2" type="ORF">ABCQ75_14420</name>
</gene>
<evidence type="ECO:0000256" key="1">
    <source>
        <dbReference type="SAM" id="SignalP"/>
    </source>
</evidence>